<name>A0ACB5RDW3_9CLOT</name>
<reference evidence="1" key="1">
    <citation type="journal article" date="2025" name="Int. J. Syst. Evol. Microbiol.">
        <title>Inconstantimicrobium mannanitabidum sp. nov., a novel member of the family Clostridiaceae isolated from anoxic soil under the treatment of reductive soil disinfestation.</title>
        <authorList>
            <person name="Ueki A."/>
            <person name="Tonouchi A."/>
            <person name="Honma S."/>
            <person name="Kaku N."/>
            <person name="Ueki K."/>
        </authorList>
    </citation>
    <scope>NUCLEOTIDE SEQUENCE</scope>
    <source>
        <strain evidence="1">TW13</strain>
    </source>
</reference>
<proteinExistence type="predicted"/>
<accession>A0ACB5RDW3</accession>
<dbReference type="Proteomes" id="UP001058074">
    <property type="component" value="Unassembled WGS sequence"/>
</dbReference>
<gene>
    <name evidence="1" type="primary">hisH</name>
    <name evidence="1" type="ORF">rsdtw13_22040</name>
</gene>
<evidence type="ECO:0000313" key="2">
    <source>
        <dbReference type="Proteomes" id="UP001058074"/>
    </source>
</evidence>
<evidence type="ECO:0000313" key="1">
    <source>
        <dbReference type="EMBL" id="GKX66946.1"/>
    </source>
</evidence>
<organism evidence="1 2">
    <name type="scientific">Inconstantimicrobium mannanitabidum</name>
    <dbReference type="NCBI Taxonomy" id="1604901"/>
    <lineage>
        <taxon>Bacteria</taxon>
        <taxon>Bacillati</taxon>
        <taxon>Bacillota</taxon>
        <taxon>Clostridia</taxon>
        <taxon>Eubacteriales</taxon>
        <taxon>Clostridiaceae</taxon>
        <taxon>Inconstantimicrobium</taxon>
    </lineage>
</organism>
<dbReference type="EMBL" id="BROD01000001">
    <property type="protein sequence ID" value="GKX66946.1"/>
    <property type="molecule type" value="Genomic_DNA"/>
</dbReference>
<sequence>MIVVIDYGMGNLKSVVNGLKYLNIDCKISSDEKEIRESSKLILPGVGAFNKGMENLKASQLDKIIIEEARKGKPILGICLGMQLLFDKSYEIEETQGLSLINGEVVKFQCDAKIPHMGWNSLDFKKEDNILYGTEEESFVYFVHSYYAEMQNKEEMVATCTYGGIEVPAIVRRENIIGMQFHPEKSGDIGLNLLKNFKELI</sequence>
<keyword evidence="2" id="KW-1185">Reference proteome</keyword>
<protein>
    <submittedName>
        <fullName evidence="1">Imidazole glycerol phosphate synthase subunit HisH</fullName>
    </submittedName>
</protein>
<comment type="caution">
    <text evidence="1">The sequence shown here is derived from an EMBL/GenBank/DDBJ whole genome shotgun (WGS) entry which is preliminary data.</text>
</comment>